<sequence>MSTDSTDDVNDLDAVTLEIVRNQLEGIADEMGDVLIRGAYSPNIKERQDCSTALFDADGRLVAQAEHIPVHLGAMPEAVDAVLKHDPEPGDVFVLNDPFEGGTHLPDVTMVSPIAHDEVNEGDGADGERGSAAGEIVGYAVSRAHHADVGGMVPGSMPAGAREIHQEGLRLPPTRLVADGEIDAAVMALVLANVRNPRERRADLRAQIAANRRGGERLRSLLADYGHDRLLAAFDAVIDYSHDRMVTELEGLPDGTYAANDILEGDGVTDEDVPIEVEVTIDGGELNVDFAGTADQVTGNLNAPLAVAKSAVYFVLRCVTDPEIPPNQGCYDPISITAPERSVLNPEPPAAVVGGNVETSQRVTDVIFAALADAAPETVPAAGQGTMNNLVVGSRSGADGDDPDDGFTYYETIGGGAGGRPNGDGMDGVQVGMTNTLNTPIEALEAAYPLCVERYALRPGSGGAGRYRGGLGIERVVTLGVDATVSLLTERRRVAPRGIDGGEDGATGENLIDGETVPAKTTQDVAAGTEVIVRTPGGGGHGDPAERDPERDERDRRDGKTS</sequence>
<dbReference type="PANTHER" id="PTHR11365:SF23">
    <property type="entry name" value="HYPOTHETICAL 5-OXOPROLINASE (EUROFUNG)-RELATED"/>
    <property type="match status" value="1"/>
</dbReference>
<gene>
    <name evidence="3" type="ORF">C449_08514</name>
</gene>
<dbReference type="RefSeq" id="WP_006077554.1">
    <property type="nucleotide sequence ID" value="NZ_AOMD01000021.1"/>
</dbReference>
<dbReference type="AlphaFoldDB" id="M0MG52"/>
<feature type="region of interest" description="Disordered" evidence="1">
    <location>
        <begin position="519"/>
        <end position="562"/>
    </location>
</feature>
<evidence type="ECO:0000259" key="2">
    <source>
        <dbReference type="Pfam" id="PF02538"/>
    </source>
</evidence>
<name>M0MG52_9EURY</name>
<dbReference type="Proteomes" id="UP000011669">
    <property type="component" value="Unassembled WGS sequence"/>
</dbReference>
<dbReference type="PATRIC" id="fig|1227455.4.peg.1741"/>
<evidence type="ECO:0000313" key="4">
    <source>
        <dbReference type="Proteomes" id="UP000011669"/>
    </source>
</evidence>
<dbReference type="FunCoup" id="M0MG52">
    <property type="interactions" value="2"/>
</dbReference>
<dbReference type="GO" id="GO:0017168">
    <property type="term" value="F:5-oxoprolinase (ATP-hydrolyzing) activity"/>
    <property type="evidence" value="ECO:0007669"/>
    <property type="project" value="TreeGrafter"/>
</dbReference>
<evidence type="ECO:0000256" key="1">
    <source>
        <dbReference type="SAM" id="MobiDB-lite"/>
    </source>
</evidence>
<organism evidence="3 4">
    <name type="scientific">Halococcus saccharolyticus DSM 5350</name>
    <dbReference type="NCBI Taxonomy" id="1227455"/>
    <lineage>
        <taxon>Archaea</taxon>
        <taxon>Methanobacteriati</taxon>
        <taxon>Methanobacteriota</taxon>
        <taxon>Stenosarchaea group</taxon>
        <taxon>Halobacteria</taxon>
        <taxon>Halobacteriales</taxon>
        <taxon>Halococcaceae</taxon>
        <taxon>Halococcus</taxon>
    </lineage>
</organism>
<dbReference type="InParanoid" id="M0MG52"/>
<dbReference type="EMBL" id="AOMD01000021">
    <property type="protein sequence ID" value="EMA44686.1"/>
    <property type="molecule type" value="Genomic_DNA"/>
</dbReference>
<protein>
    <submittedName>
        <fullName evidence="3">N-methylhydantoinase B</fullName>
    </submittedName>
</protein>
<feature type="compositionally biased region" description="Basic and acidic residues" evidence="1">
    <location>
        <begin position="543"/>
        <end position="562"/>
    </location>
</feature>
<keyword evidence="4" id="KW-1185">Reference proteome</keyword>
<dbReference type="PANTHER" id="PTHR11365">
    <property type="entry name" value="5-OXOPROLINASE RELATED"/>
    <property type="match status" value="1"/>
</dbReference>
<dbReference type="GO" id="GO:0005829">
    <property type="term" value="C:cytosol"/>
    <property type="evidence" value="ECO:0007669"/>
    <property type="project" value="TreeGrafter"/>
</dbReference>
<dbReference type="Pfam" id="PF02538">
    <property type="entry name" value="Hydantoinase_B"/>
    <property type="match status" value="1"/>
</dbReference>
<dbReference type="GO" id="GO:0006749">
    <property type="term" value="P:glutathione metabolic process"/>
    <property type="evidence" value="ECO:0007669"/>
    <property type="project" value="TreeGrafter"/>
</dbReference>
<reference evidence="3 4" key="1">
    <citation type="journal article" date="2014" name="PLoS Genet.">
        <title>Phylogenetically driven sequencing of extremely halophilic archaea reveals strategies for static and dynamic osmo-response.</title>
        <authorList>
            <person name="Becker E.A."/>
            <person name="Seitzer P.M."/>
            <person name="Tritt A."/>
            <person name="Larsen D."/>
            <person name="Krusor M."/>
            <person name="Yao A.I."/>
            <person name="Wu D."/>
            <person name="Madern D."/>
            <person name="Eisen J.A."/>
            <person name="Darling A.E."/>
            <person name="Facciotti M.T."/>
        </authorList>
    </citation>
    <scope>NUCLEOTIDE SEQUENCE [LARGE SCALE GENOMIC DNA]</scope>
    <source>
        <strain evidence="3 4">DSM 5350</strain>
    </source>
</reference>
<feature type="domain" description="Hydantoinase B/oxoprolinase" evidence="2">
    <location>
        <begin position="13"/>
        <end position="544"/>
    </location>
</feature>
<evidence type="ECO:0000313" key="3">
    <source>
        <dbReference type="EMBL" id="EMA44686.1"/>
    </source>
</evidence>
<dbReference type="STRING" id="1227455.C449_08514"/>
<proteinExistence type="predicted"/>
<dbReference type="OrthoDB" id="8261at2157"/>
<dbReference type="InterPro" id="IPR003692">
    <property type="entry name" value="Hydantoinase_B"/>
</dbReference>
<dbReference type="InterPro" id="IPR045079">
    <property type="entry name" value="Oxoprolinase-like"/>
</dbReference>
<comment type="caution">
    <text evidence="3">The sequence shown here is derived from an EMBL/GenBank/DDBJ whole genome shotgun (WGS) entry which is preliminary data.</text>
</comment>
<accession>M0MG52</accession>